<keyword evidence="3" id="KW-1185">Reference proteome</keyword>
<feature type="compositionally biased region" description="Polar residues" evidence="1">
    <location>
        <begin position="1"/>
        <end position="13"/>
    </location>
</feature>
<accession>A0A067QEG7</accession>
<feature type="region of interest" description="Disordered" evidence="1">
    <location>
        <begin position="1"/>
        <end position="86"/>
    </location>
</feature>
<dbReference type="InParanoid" id="A0A067QEG7"/>
<evidence type="ECO:0000313" key="3">
    <source>
        <dbReference type="Proteomes" id="UP000027265"/>
    </source>
</evidence>
<evidence type="ECO:0000313" key="2">
    <source>
        <dbReference type="EMBL" id="KDQ64570.1"/>
    </source>
</evidence>
<dbReference type="AlphaFoldDB" id="A0A067QEG7"/>
<gene>
    <name evidence="2" type="ORF">JAAARDRAFT_52515</name>
</gene>
<feature type="compositionally biased region" description="Low complexity" evidence="1">
    <location>
        <begin position="41"/>
        <end position="59"/>
    </location>
</feature>
<sequence length="120" mass="13028">MSFSPRSPVTPGSHNDPVTPESQFRSRRTFPSSLHVAGEYTQSSDNSPTSSTFSTSSSTRQADPLTSSLTRPSFRTSTMLPFSTPPGPFGGKLIIRSDPSLVTCFDPADKELYALWAPKK</sequence>
<dbReference type="Proteomes" id="UP000027265">
    <property type="component" value="Unassembled WGS sequence"/>
</dbReference>
<reference evidence="3" key="1">
    <citation type="journal article" date="2014" name="Proc. Natl. Acad. Sci. U.S.A.">
        <title>Extensive sampling of basidiomycete genomes demonstrates inadequacy of the white-rot/brown-rot paradigm for wood decay fungi.</title>
        <authorList>
            <person name="Riley R."/>
            <person name="Salamov A.A."/>
            <person name="Brown D.W."/>
            <person name="Nagy L.G."/>
            <person name="Floudas D."/>
            <person name="Held B.W."/>
            <person name="Levasseur A."/>
            <person name="Lombard V."/>
            <person name="Morin E."/>
            <person name="Otillar R."/>
            <person name="Lindquist E.A."/>
            <person name="Sun H."/>
            <person name="LaButti K.M."/>
            <person name="Schmutz J."/>
            <person name="Jabbour D."/>
            <person name="Luo H."/>
            <person name="Baker S.E."/>
            <person name="Pisabarro A.G."/>
            <person name="Walton J.D."/>
            <person name="Blanchette R.A."/>
            <person name="Henrissat B."/>
            <person name="Martin F."/>
            <person name="Cullen D."/>
            <person name="Hibbett D.S."/>
            <person name="Grigoriev I.V."/>
        </authorList>
    </citation>
    <scope>NUCLEOTIDE SEQUENCE [LARGE SCALE GENOMIC DNA]</scope>
    <source>
        <strain evidence="3">MUCL 33604</strain>
    </source>
</reference>
<evidence type="ECO:0000256" key="1">
    <source>
        <dbReference type="SAM" id="MobiDB-lite"/>
    </source>
</evidence>
<feature type="compositionally biased region" description="Polar residues" evidence="1">
    <location>
        <begin position="60"/>
        <end position="81"/>
    </location>
</feature>
<dbReference type="OrthoDB" id="2669285at2759"/>
<dbReference type="HOGENOM" id="CLU_2185688_0_0_1"/>
<protein>
    <submittedName>
        <fullName evidence="2">Uncharacterized protein</fullName>
    </submittedName>
</protein>
<organism evidence="2 3">
    <name type="scientific">Jaapia argillacea MUCL 33604</name>
    <dbReference type="NCBI Taxonomy" id="933084"/>
    <lineage>
        <taxon>Eukaryota</taxon>
        <taxon>Fungi</taxon>
        <taxon>Dikarya</taxon>
        <taxon>Basidiomycota</taxon>
        <taxon>Agaricomycotina</taxon>
        <taxon>Agaricomycetes</taxon>
        <taxon>Agaricomycetidae</taxon>
        <taxon>Jaapiales</taxon>
        <taxon>Jaapiaceae</taxon>
        <taxon>Jaapia</taxon>
    </lineage>
</organism>
<name>A0A067QEG7_9AGAM</name>
<proteinExistence type="predicted"/>
<dbReference type="EMBL" id="KL197709">
    <property type="protein sequence ID" value="KDQ64570.1"/>
    <property type="molecule type" value="Genomic_DNA"/>
</dbReference>